<accession>B7QM41</accession>
<keyword evidence="4" id="KW-1185">Reference proteome</keyword>
<feature type="domain" description="Choline/carnitine acyltransferase" evidence="1">
    <location>
        <begin position="1"/>
        <end position="41"/>
    </location>
</feature>
<dbReference type="EnsemblMetazoa" id="ISCW013885-RA">
    <property type="protein sequence ID" value="ISCW013885-PA"/>
    <property type="gene ID" value="ISCW013885"/>
</dbReference>
<dbReference type="PaxDb" id="6945-B7QM41"/>
<dbReference type="Pfam" id="PF00755">
    <property type="entry name" value="Carn_acyltransf"/>
    <property type="match status" value="1"/>
</dbReference>
<dbReference type="InParanoid" id="B7QM41"/>
<reference evidence="2 4" key="1">
    <citation type="submission" date="2008-03" db="EMBL/GenBank/DDBJ databases">
        <title>Annotation of Ixodes scapularis.</title>
        <authorList>
            <consortium name="Ixodes scapularis Genome Project Consortium"/>
            <person name="Caler E."/>
            <person name="Hannick L.I."/>
            <person name="Bidwell S."/>
            <person name="Joardar V."/>
            <person name="Thiagarajan M."/>
            <person name="Amedeo P."/>
            <person name="Galinsky K.J."/>
            <person name="Schobel S."/>
            <person name="Inman J."/>
            <person name="Hostetler J."/>
            <person name="Miller J."/>
            <person name="Hammond M."/>
            <person name="Megy K."/>
            <person name="Lawson D."/>
            <person name="Kodira C."/>
            <person name="Sutton G."/>
            <person name="Meyer J."/>
            <person name="Hill C.A."/>
            <person name="Birren B."/>
            <person name="Nene V."/>
            <person name="Collins F."/>
            <person name="Alarcon-Chaidez F."/>
            <person name="Wikel S."/>
            <person name="Strausberg R."/>
        </authorList>
    </citation>
    <scope>NUCLEOTIDE SEQUENCE [LARGE SCALE GENOMIC DNA]</scope>
    <source>
        <strain evidence="4">Wikel</strain>
        <strain evidence="2">Wikel colony</strain>
    </source>
</reference>
<dbReference type="InterPro" id="IPR039551">
    <property type="entry name" value="Cho/carn_acyl_trans"/>
</dbReference>
<dbReference type="HOGENOM" id="CLU_2944278_0_0_1"/>
<protein>
    <recommendedName>
        <fullName evidence="1">Choline/carnitine acyltransferase domain-containing protein</fullName>
    </recommendedName>
</protein>
<evidence type="ECO:0000259" key="1">
    <source>
        <dbReference type="Pfam" id="PF00755"/>
    </source>
</evidence>
<dbReference type="Proteomes" id="UP000001555">
    <property type="component" value="Unassembled WGS sequence"/>
</dbReference>
<dbReference type="InterPro" id="IPR023213">
    <property type="entry name" value="CAT-like_dom_sf"/>
</dbReference>
<dbReference type="VEuPathDB" id="VectorBase:ISCI013885"/>
<reference evidence="3" key="2">
    <citation type="submission" date="2020-05" db="UniProtKB">
        <authorList>
            <consortium name="EnsemblMetazoa"/>
        </authorList>
    </citation>
    <scope>IDENTIFICATION</scope>
    <source>
        <strain evidence="3">wikel</strain>
    </source>
</reference>
<dbReference type="VEuPathDB" id="VectorBase:ISCW013885"/>
<evidence type="ECO:0000313" key="3">
    <source>
        <dbReference type="EnsemblMetazoa" id="ISCW013885-PA"/>
    </source>
</evidence>
<dbReference type="SUPFAM" id="SSF52777">
    <property type="entry name" value="CoA-dependent acyltransferases"/>
    <property type="match status" value="1"/>
</dbReference>
<organism>
    <name type="scientific">Ixodes scapularis</name>
    <name type="common">Black-legged tick</name>
    <name type="synonym">Deer tick</name>
    <dbReference type="NCBI Taxonomy" id="6945"/>
    <lineage>
        <taxon>Eukaryota</taxon>
        <taxon>Metazoa</taxon>
        <taxon>Ecdysozoa</taxon>
        <taxon>Arthropoda</taxon>
        <taxon>Chelicerata</taxon>
        <taxon>Arachnida</taxon>
        <taxon>Acari</taxon>
        <taxon>Parasitiformes</taxon>
        <taxon>Ixodida</taxon>
        <taxon>Ixodoidea</taxon>
        <taxon>Ixodidae</taxon>
        <taxon>Ixodinae</taxon>
        <taxon>Ixodes</taxon>
    </lineage>
</organism>
<name>B7QM41_IXOSC</name>
<sequence length="60" mass="6898">MCHDGYGIFYSLEPKAMSYFITGYASCPKTSTVQLRDALEESLLQMQECLHDHHAERDQT</sequence>
<proteinExistence type="predicted"/>
<gene>
    <name evidence="2" type="ORF">IscW_ISCW013885</name>
</gene>
<evidence type="ECO:0000313" key="2">
    <source>
        <dbReference type="EMBL" id="EEC19913.1"/>
    </source>
</evidence>
<dbReference type="Gene3D" id="3.30.559.10">
    <property type="entry name" value="Chloramphenicol acetyltransferase-like domain"/>
    <property type="match status" value="1"/>
</dbReference>
<evidence type="ECO:0000313" key="4">
    <source>
        <dbReference type="Proteomes" id="UP000001555"/>
    </source>
</evidence>
<dbReference type="EMBL" id="DS969008">
    <property type="protein sequence ID" value="EEC19913.1"/>
    <property type="molecule type" value="Genomic_DNA"/>
</dbReference>
<dbReference type="EMBL" id="ABJB010529783">
    <property type="status" value="NOT_ANNOTATED_CDS"/>
    <property type="molecule type" value="Genomic_DNA"/>
</dbReference>
<dbReference type="AlphaFoldDB" id="B7QM41"/>